<dbReference type="SUPFAM" id="SSF74653">
    <property type="entry name" value="TolA/TonB C-terminal domain"/>
    <property type="match status" value="1"/>
</dbReference>
<evidence type="ECO:0000313" key="6">
    <source>
        <dbReference type="EMBL" id="MBB3776279.1"/>
    </source>
</evidence>
<dbReference type="EMBL" id="WTYB01000002">
    <property type="protein sequence ID" value="MXP38638.1"/>
    <property type="molecule type" value="Genomic_DNA"/>
</dbReference>
<dbReference type="OrthoDB" id="7585155at2"/>
<dbReference type="Proteomes" id="UP000430021">
    <property type="component" value="Unassembled WGS sequence"/>
</dbReference>
<proteinExistence type="predicted"/>
<dbReference type="EMBL" id="JACICE010000002">
    <property type="protein sequence ID" value="MBB3776279.1"/>
    <property type="molecule type" value="Genomic_DNA"/>
</dbReference>
<dbReference type="InterPro" id="IPR006260">
    <property type="entry name" value="TonB/TolA_C"/>
</dbReference>
<evidence type="ECO:0000256" key="5">
    <source>
        <dbReference type="SAM" id="SignalP"/>
    </source>
</evidence>
<sequence length="247" mass="26349">MSHPIARLAALTLLALGAGAVSAQEPEVRVPVVTLFTISDLDDPAMIRAAKPVEGYETWLTPADFPADAFDPTRTWYVPLSIKVAADGSVSDCIPIDPVRQGGARACEVIRERGRFVHALDAEGRPQSGSRAMGAVFELRQPGKPVLASPAPPPMGYQNTKPVIRDAALLQLAADPQKFIETAPGVWLDINAKGRVTRCRIRISTGTDAGDAEVCKRMTKAKFDPARDPQGNKVPAVGAYFALKVAA</sequence>
<organism evidence="7 8">
    <name type="scientific">Erythrobacter ramosus</name>
    <dbReference type="NCBI Taxonomy" id="35811"/>
    <lineage>
        <taxon>Bacteria</taxon>
        <taxon>Pseudomonadati</taxon>
        <taxon>Pseudomonadota</taxon>
        <taxon>Alphaproteobacteria</taxon>
        <taxon>Sphingomonadales</taxon>
        <taxon>Erythrobacteraceae</taxon>
        <taxon>Erythrobacter/Porphyrobacter group</taxon>
        <taxon>Erythrobacter</taxon>
    </lineage>
</organism>
<evidence type="ECO:0000256" key="3">
    <source>
        <dbReference type="ARBA" id="ARBA00022989"/>
    </source>
</evidence>
<name>A0A6I4UJA9_9SPHN</name>
<evidence type="ECO:0000256" key="4">
    <source>
        <dbReference type="ARBA" id="ARBA00023136"/>
    </source>
</evidence>
<evidence type="ECO:0000313" key="8">
    <source>
        <dbReference type="Proteomes" id="UP000430021"/>
    </source>
</evidence>
<dbReference type="RefSeq" id="WP_160760772.1">
    <property type="nucleotide sequence ID" value="NZ_BAAADZ010000010.1"/>
</dbReference>
<feature type="chain" id="PRO_5026173114" evidence="5">
    <location>
        <begin position="24"/>
        <end position="247"/>
    </location>
</feature>
<accession>A0A6I4UJA9</accession>
<evidence type="ECO:0000256" key="1">
    <source>
        <dbReference type="ARBA" id="ARBA00004167"/>
    </source>
</evidence>
<comment type="caution">
    <text evidence="7">The sequence shown here is derived from an EMBL/GenBank/DDBJ whole genome shotgun (WGS) entry which is preliminary data.</text>
</comment>
<comment type="subcellular location">
    <subcellularLocation>
        <location evidence="1">Membrane</location>
        <topology evidence="1">Single-pass membrane protein</topology>
    </subcellularLocation>
</comment>
<keyword evidence="3" id="KW-1133">Transmembrane helix</keyword>
<dbReference type="Proteomes" id="UP000548685">
    <property type="component" value="Unassembled WGS sequence"/>
</dbReference>
<evidence type="ECO:0000256" key="2">
    <source>
        <dbReference type="ARBA" id="ARBA00022692"/>
    </source>
</evidence>
<keyword evidence="9" id="KW-1185">Reference proteome</keyword>
<dbReference type="GO" id="GO:0016020">
    <property type="term" value="C:membrane"/>
    <property type="evidence" value="ECO:0007669"/>
    <property type="project" value="UniProtKB-SubCell"/>
</dbReference>
<keyword evidence="5" id="KW-0732">Signal</keyword>
<dbReference type="AlphaFoldDB" id="A0A6I4UJA9"/>
<evidence type="ECO:0000313" key="7">
    <source>
        <dbReference type="EMBL" id="MXP38638.1"/>
    </source>
</evidence>
<reference evidence="7 8" key="1">
    <citation type="submission" date="2019-12" db="EMBL/GenBank/DDBJ databases">
        <title>Genomic-based taxomic classification of the family Erythrobacteraceae.</title>
        <authorList>
            <person name="Xu L."/>
        </authorList>
    </citation>
    <scope>NUCLEOTIDE SEQUENCE [LARGE SCALE GENOMIC DNA]</scope>
    <source>
        <strain evidence="7 8">JCM 10282</strain>
    </source>
</reference>
<feature type="signal peptide" evidence="5">
    <location>
        <begin position="1"/>
        <end position="23"/>
    </location>
</feature>
<reference evidence="6 9" key="2">
    <citation type="submission" date="2020-08" db="EMBL/GenBank/DDBJ databases">
        <title>Genomic Encyclopedia of Type Strains, Phase IV (KMG-IV): sequencing the most valuable type-strain genomes for metagenomic binning, comparative biology and taxonomic classification.</title>
        <authorList>
            <person name="Goeker M."/>
        </authorList>
    </citation>
    <scope>NUCLEOTIDE SEQUENCE [LARGE SCALE GENOMIC DNA]</scope>
    <source>
        <strain evidence="6 9">DSM 8510</strain>
    </source>
</reference>
<evidence type="ECO:0000313" key="9">
    <source>
        <dbReference type="Proteomes" id="UP000548685"/>
    </source>
</evidence>
<gene>
    <name evidence="6" type="ORF">FHS52_002248</name>
    <name evidence="7" type="ORF">GRI59_08445</name>
</gene>
<dbReference type="NCBIfam" id="TIGR01352">
    <property type="entry name" value="tonB_Cterm"/>
    <property type="match status" value="1"/>
</dbReference>
<keyword evidence="4" id="KW-0472">Membrane</keyword>
<protein>
    <submittedName>
        <fullName evidence="7">TonB family protein</fullName>
    </submittedName>
</protein>
<keyword evidence="2" id="KW-0812">Transmembrane</keyword>